<sequence>MVITRQQGAGKNNVSSAAGLKEMILTTSPAPFRTVAVYPLPVNSENSLSASAEGVCTGIIEEMPAVAAVIHYD</sequence>
<evidence type="ECO:0000313" key="2">
    <source>
        <dbReference type="Proteomes" id="UP001565369"/>
    </source>
</evidence>
<keyword evidence="2" id="KW-1185">Reference proteome</keyword>
<accession>A0ABV4FK94</accession>
<name>A0ABV4FK94_9BRAD</name>
<comment type="caution">
    <text evidence="1">The sequence shown here is derived from an EMBL/GenBank/DDBJ whole genome shotgun (WGS) entry which is preliminary data.</text>
</comment>
<dbReference type="Proteomes" id="UP001565369">
    <property type="component" value="Unassembled WGS sequence"/>
</dbReference>
<evidence type="ECO:0000313" key="1">
    <source>
        <dbReference type="EMBL" id="MEY9451991.1"/>
    </source>
</evidence>
<protein>
    <submittedName>
        <fullName evidence="1">Uncharacterized protein</fullName>
    </submittedName>
</protein>
<reference evidence="1 2" key="1">
    <citation type="submission" date="2024-07" db="EMBL/GenBank/DDBJ databases">
        <title>Genomic Encyclopedia of Type Strains, Phase V (KMG-V): Genome sequencing to study the core and pangenomes of soil and plant-associated prokaryotes.</title>
        <authorList>
            <person name="Whitman W."/>
        </authorList>
    </citation>
    <scope>NUCLEOTIDE SEQUENCE [LARGE SCALE GENOMIC DNA]</scope>
    <source>
        <strain evidence="1 2">USDA 152</strain>
    </source>
</reference>
<proteinExistence type="predicted"/>
<organism evidence="1 2">
    <name type="scientific">Bradyrhizobium ottawaense</name>
    <dbReference type="NCBI Taxonomy" id="931866"/>
    <lineage>
        <taxon>Bacteria</taxon>
        <taxon>Pseudomonadati</taxon>
        <taxon>Pseudomonadota</taxon>
        <taxon>Alphaproteobacteria</taxon>
        <taxon>Hyphomicrobiales</taxon>
        <taxon>Nitrobacteraceae</taxon>
        <taxon>Bradyrhizobium</taxon>
    </lineage>
</organism>
<dbReference type="EMBL" id="JBGBZJ010000003">
    <property type="protein sequence ID" value="MEY9451991.1"/>
    <property type="molecule type" value="Genomic_DNA"/>
</dbReference>
<gene>
    <name evidence="1" type="ORF">ABIG07_000939</name>
</gene>